<accession>A0ABS1VWB7</accession>
<reference evidence="3 4" key="1">
    <citation type="submission" date="2021-01" db="EMBL/GenBank/DDBJ databases">
        <title>Actinoplanes sp. nov. LDG1-01 isolated from lichen.</title>
        <authorList>
            <person name="Saeng-In P."/>
            <person name="Phongsopitanun W."/>
            <person name="Kanchanasin P."/>
            <person name="Yuki M."/>
            <person name="Kudo T."/>
            <person name="Ohkuma M."/>
            <person name="Tanasupawat S."/>
        </authorList>
    </citation>
    <scope>NUCLEOTIDE SEQUENCE [LARGE SCALE GENOMIC DNA]</scope>
    <source>
        <strain evidence="3 4">LDG1-01</strain>
    </source>
</reference>
<organism evidence="3 4">
    <name type="scientific">Paractinoplanes lichenicola</name>
    <dbReference type="NCBI Taxonomy" id="2802976"/>
    <lineage>
        <taxon>Bacteria</taxon>
        <taxon>Bacillati</taxon>
        <taxon>Actinomycetota</taxon>
        <taxon>Actinomycetes</taxon>
        <taxon>Micromonosporales</taxon>
        <taxon>Micromonosporaceae</taxon>
        <taxon>Paractinoplanes</taxon>
    </lineage>
</organism>
<dbReference type="PROSITE" id="PS51257">
    <property type="entry name" value="PROKAR_LIPOPROTEIN"/>
    <property type="match status" value="1"/>
</dbReference>
<keyword evidence="4" id="KW-1185">Reference proteome</keyword>
<evidence type="ECO:0000256" key="1">
    <source>
        <dbReference type="SAM" id="MobiDB-lite"/>
    </source>
</evidence>
<protein>
    <recommendedName>
        <fullName evidence="5">Lipoprotein</fullName>
    </recommendedName>
</protein>
<evidence type="ECO:0000313" key="3">
    <source>
        <dbReference type="EMBL" id="MBL7258764.1"/>
    </source>
</evidence>
<feature type="chain" id="PRO_5046975388" description="Lipoprotein" evidence="2">
    <location>
        <begin position="23"/>
        <end position="213"/>
    </location>
</feature>
<proteinExistence type="predicted"/>
<feature type="compositionally biased region" description="Low complexity" evidence="1">
    <location>
        <begin position="29"/>
        <end position="59"/>
    </location>
</feature>
<evidence type="ECO:0000313" key="4">
    <source>
        <dbReference type="Proteomes" id="UP000598996"/>
    </source>
</evidence>
<feature type="region of interest" description="Disordered" evidence="1">
    <location>
        <begin position="24"/>
        <end position="59"/>
    </location>
</feature>
<keyword evidence="2" id="KW-0732">Signal</keyword>
<dbReference type="RefSeq" id="WP_202995422.1">
    <property type="nucleotide sequence ID" value="NZ_JAENHO010000009.1"/>
</dbReference>
<sequence>MRTSRVFTTGAVLTGLALTLQACGSSGDSSEPAAAPSTAAADSAAGSAPSPAATSASAAPLNTEDILAGKRQTLIHIAEDDKDWSATYEGPIAIGDGTDDGAEFRLVPAQGEDMYLIEALRPREEGGRWCVFADKTKEPVGVGTVKCAENETTVFRVYATGEKDEKGRPTHNFINEEFGALQVKNDGSALYIQQTGDGGIRGNYSFVDRGPVE</sequence>
<name>A0ABS1VWB7_9ACTN</name>
<dbReference type="EMBL" id="JAENHO010000009">
    <property type="protein sequence ID" value="MBL7258764.1"/>
    <property type="molecule type" value="Genomic_DNA"/>
</dbReference>
<gene>
    <name evidence="3" type="ORF">JKJ07_31080</name>
</gene>
<evidence type="ECO:0000256" key="2">
    <source>
        <dbReference type="SAM" id="SignalP"/>
    </source>
</evidence>
<dbReference type="Proteomes" id="UP000598996">
    <property type="component" value="Unassembled WGS sequence"/>
</dbReference>
<feature type="signal peptide" evidence="2">
    <location>
        <begin position="1"/>
        <end position="22"/>
    </location>
</feature>
<comment type="caution">
    <text evidence="3">The sequence shown here is derived from an EMBL/GenBank/DDBJ whole genome shotgun (WGS) entry which is preliminary data.</text>
</comment>
<evidence type="ECO:0008006" key="5">
    <source>
        <dbReference type="Google" id="ProtNLM"/>
    </source>
</evidence>